<feature type="domain" description="Nudix hydrolase" evidence="1">
    <location>
        <begin position="26"/>
        <end position="159"/>
    </location>
</feature>
<gene>
    <name evidence="2" type="ORF">QT711_19100</name>
</gene>
<dbReference type="Pfam" id="PF00293">
    <property type="entry name" value="NUDIX"/>
    <property type="match status" value="1"/>
</dbReference>
<dbReference type="RefSeq" id="WP_317946861.1">
    <property type="nucleotide sequence ID" value="NZ_JAUBDI010000036.1"/>
</dbReference>
<dbReference type="PROSITE" id="PS51462">
    <property type="entry name" value="NUDIX"/>
    <property type="match status" value="1"/>
</dbReference>
<evidence type="ECO:0000313" key="2">
    <source>
        <dbReference type="EMBL" id="MDW0115262.1"/>
    </source>
</evidence>
<comment type="caution">
    <text evidence="2">The sequence shown here is derived from an EMBL/GenBank/DDBJ whole genome shotgun (WGS) entry which is preliminary data.</text>
</comment>
<organism evidence="2 3">
    <name type="scientific">Sporosarcina saromensis</name>
    <dbReference type="NCBI Taxonomy" id="359365"/>
    <lineage>
        <taxon>Bacteria</taxon>
        <taxon>Bacillati</taxon>
        <taxon>Bacillota</taxon>
        <taxon>Bacilli</taxon>
        <taxon>Bacillales</taxon>
        <taxon>Caryophanaceae</taxon>
        <taxon>Sporosarcina</taxon>
    </lineage>
</organism>
<sequence>MSITYVDWGGHQVKLTWIEHLLPERDLITSVHAFCFHEGKLLMVNLNDRGWDFPGGHIEVDEAVEACLHREVFEEAYVQGTSHLLGAIEVNHEENPLWTEASPYPKVGYQVFYRMDVTDFMSFDAAYESTERTLIHPAEVSAYYKGWHTTYEVIMEAALRLENLSI</sequence>
<proteinExistence type="predicted"/>
<dbReference type="Proteomes" id="UP001282284">
    <property type="component" value="Unassembled WGS sequence"/>
</dbReference>
<dbReference type="EMBL" id="JAUBDI010000036">
    <property type="protein sequence ID" value="MDW0115262.1"/>
    <property type="molecule type" value="Genomic_DNA"/>
</dbReference>
<evidence type="ECO:0000259" key="1">
    <source>
        <dbReference type="PROSITE" id="PS51462"/>
    </source>
</evidence>
<evidence type="ECO:0000313" key="3">
    <source>
        <dbReference type="Proteomes" id="UP001282284"/>
    </source>
</evidence>
<dbReference type="InterPro" id="IPR000086">
    <property type="entry name" value="NUDIX_hydrolase_dom"/>
</dbReference>
<dbReference type="InterPro" id="IPR015797">
    <property type="entry name" value="NUDIX_hydrolase-like_dom_sf"/>
</dbReference>
<accession>A0ABU4GFY8</accession>
<name>A0ABU4GFY8_9BACL</name>
<dbReference type="Gene3D" id="3.90.79.10">
    <property type="entry name" value="Nucleoside Triphosphate Pyrophosphohydrolase"/>
    <property type="match status" value="1"/>
</dbReference>
<dbReference type="SUPFAM" id="SSF55811">
    <property type="entry name" value="Nudix"/>
    <property type="match status" value="1"/>
</dbReference>
<reference evidence="2 3" key="1">
    <citation type="submission" date="2023-06" db="EMBL/GenBank/DDBJ databases">
        <title>Sporosarcina sp. nov., isolated from Korean traditional fermented seafood 'Jeotgal'.</title>
        <authorList>
            <person name="Yang A.I."/>
            <person name="Shin N.-R."/>
        </authorList>
    </citation>
    <scope>NUCLEOTIDE SEQUENCE [LARGE SCALE GENOMIC DNA]</scope>
    <source>
        <strain evidence="2 3">KCTC13119</strain>
    </source>
</reference>
<keyword evidence="3" id="KW-1185">Reference proteome</keyword>
<protein>
    <submittedName>
        <fullName evidence="2">NUDIX domain-containing protein</fullName>
    </submittedName>
</protein>